<comment type="caution">
    <text evidence="1">The sequence shown here is derived from an EMBL/GenBank/DDBJ whole genome shotgun (WGS) entry which is preliminary data.</text>
</comment>
<gene>
    <name evidence="1" type="ORF">POL67_20195</name>
</gene>
<reference evidence="1 2" key="1">
    <citation type="submission" date="2022-11" db="EMBL/GenBank/DDBJ databases">
        <title>Minimal conservation of predation-associated metabolite biosynthetic gene clusters underscores biosynthetic potential of Myxococcota including descriptions for ten novel species: Archangium lansinium sp. nov., Myxococcus landrumus sp. nov., Nannocystis bai.</title>
        <authorList>
            <person name="Ahearne A."/>
            <person name="Stevens C."/>
            <person name="Dowd S."/>
        </authorList>
    </citation>
    <scope>NUCLEOTIDE SEQUENCE [LARGE SCALE GENOMIC DNA]</scope>
    <source>
        <strain evidence="1 2">RJM3</strain>
    </source>
</reference>
<dbReference type="RefSeq" id="WP_271919416.1">
    <property type="nucleotide sequence ID" value="NZ_JAQNDO010000001.1"/>
</dbReference>
<organism evidence="1 2">
    <name type="scientific">Polyangium mundeleinium</name>
    <dbReference type="NCBI Taxonomy" id="2995306"/>
    <lineage>
        <taxon>Bacteria</taxon>
        <taxon>Pseudomonadati</taxon>
        <taxon>Myxococcota</taxon>
        <taxon>Polyangia</taxon>
        <taxon>Polyangiales</taxon>
        <taxon>Polyangiaceae</taxon>
        <taxon>Polyangium</taxon>
    </lineage>
</organism>
<evidence type="ECO:0000313" key="1">
    <source>
        <dbReference type="EMBL" id="MDC0743660.1"/>
    </source>
</evidence>
<dbReference type="EMBL" id="JAQNDO010000001">
    <property type="protein sequence ID" value="MDC0743660.1"/>
    <property type="molecule type" value="Genomic_DNA"/>
</dbReference>
<proteinExistence type="predicted"/>
<keyword evidence="2" id="KW-1185">Reference proteome</keyword>
<evidence type="ECO:0008006" key="3">
    <source>
        <dbReference type="Google" id="ProtNLM"/>
    </source>
</evidence>
<dbReference type="Proteomes" id="UP001221411">
    <property type="component" value="Unassembled WGS sequence"/>
</dbReference>
<protein>
    <recommendedName>
        <fullName evidence="3">Dickkopf N-terminal cysteine-rich domain-containing protein</fullName>
    </recommendedName>
</protein>
<name>A0ABT5EP98_9BACT</name>
<evidence type="ECO:0000313" key="2">
    <source>
        <dbReference type="Proteomes" id="UP001221411"/>
    </source>
</evidence>
<sequence length="166" mass="17136">MPLEEGCPAAEPKELGACDTAGRLCTYASSQGCGTVYDCHLGTWRVALPVACTDAHRDGACAPEPERERAPATPLEKSPVCLYSGATACTYNLDMPPQPCSGVPRQAPPLKFVWRCQGLTSGGCGAGFAEGERCAPEGASCGTTCCGKSALCSGGKWHVTEHGCPP</sequence>
<accession>A0ABT5EP98</accession>